<accession>A0A255YD26</accession>
<feature type="signal peptide" evidence="1">
    <location>
        <begin position="1"/>
        <end position="19"/>
    </location>
</feature>
<keyword evidence="1" id="KW-0732">Signal</keyword>
<proteinExistence type="predicted"/>
<protein>
    <submittedName>
        <fullName evidence="2">Uncharacterized protein</fullName>
    </submittedName>
</protein>
<keyword evidence="3" id="KW-1185">Reference proteome</keyword>
<feature type="chain" id="PRO_5012197545" evidence="1">
    <location>
        <begin position="20"/>
        <end position="194"/>
    </location>
</feature>
<name>A0A255YD26_9SPHN</name>
<dbReference type="OrthoDB" id="4327917at2"/>
<reference evidence="2 3" key="1">
    <citation type="submission" date="2017-07" db="EMBL/GenBank/DDBJ databases">
        <title>Sandarakinorhabdus cyanobacteriorum sp. nov., a novel bacterium isolated from cyanobacterial aggregates in a eutrophic lake.</title>
        <authorList>
            <person name="Cai H."/>
        </authorList>
    </citation>
    <scope>NUCLEOTIDE SEQUENCE [LARGE SCALE GENOMIC DNA]</scope>
    <source>
        <strain evidence="2 3">TH057</strain>
    </source>
</reference>
<dbReference type="EMBL" id="NOXT01000115">
    <property type="protein sequence ID" value="OYQ27098.1"/>
    <property type="molecule type" value="Genomic_DNA"/>
</dbReference>
<gene>
    <name evidence="2" type="ORF">CHU93_11350</name>
</gene>
<organism evidence="2 3">
    <name type="scientific">Sandarakinorhabdus cyanobacteriorum</name>
    <dbReference type="NCBI Taxonomy" id="1981098"/>
    <lineage>
        <taxon>Bacteria</taxon>
        <taxon>Pseudomonadati</taxon>
        <taxon>Pseudomonadota</taxon>
        <taxon>Alphaproteobacteria</taxon>
        <taxon>Sphingomonadales</taxon>
        <taxon>Sphingosinicellaceae</taxon>
        <taxon>Sandarakinorhabdus</taxon>
    </lineage>
</organism>
<dbReference type="AlphaFoldDB" id="A0A255YD26"/>
<dbReference type="Proteomes" id="UP000216991">
    <property type="component" value="Unassembled WGS sequence"/>
</dbReference>
<evidence type="ECO:0000313" key="3">
    <source>
        <dbReference type="Proteomes" id="UP000216991"/>
    </source>
</evidence>
<sequence length="194" mass="20558">MRRLFIALALLLPAGAADAAVIDSAVTAGATRLGHAFMAICAGPDMALPAALARAVALGFVLRPDLSINSANWAGGRRRLETLVLPGPADRPPLLTALLEESRRADGSLSDWRCDVTLPASATAPPRREVEAVLKTLLPIIGPRDWPLRSIETPAGPSFVAEQRRDGLIDAYLADAGQHRLGRMPLGQPITVPR</sequence>
<evidence type="ECO:0000256" key="1">
    <source>
        <dbReference type="SAM" id="SignalP"/>
    </source>
</evidence>
<evidence type="ECO:0000313" key="2">
    <source>
        <dbReference type="EMBL" id="OYQ27098.1"/>
    </source>
</evidence>
<comment type="caution">
    <text evidence="2">The sequence shown here is derived from an EMBL/GenBank/DDBJ whole genome shotgun (WGS) entry which is preliminary data.</text>
</comment>
<dbReference type="RefSeq" id="WP_094474153.1">
    <property type="nucleotide sequence ID" value="NZ_NOXT01000115.1"/>
</dbReference>